<dbReference type="EMBL" id="ML208259">
    <property type="protein sequence ID" value="TFK77334.1"/>
    <property type="molecule type" value="Genomic_DNA"/>
</dbReference>
<protein>
    <submittedName>
        <fullName evidence="1">Uncharacterized protein</fullName>
    </submittedName>
</protein>
<keyword evidence="2" id="KW-1185">Reference proteome</keyword>
<proteinExistence type="predicted"/>
<accession>A0ACD3BH35</accession>
<name>A0ACD3BH35_9AGAR</name>
<organism evidence="1 2">
    <name type="scientific">Pluteus cervinus</name>
    <dbReference type="NCBI Taxonomy" id="181527"/>
    <lineage>
        <taxon>Eukaryota</taxon>
        <taxon>Fungi</taxon>
        <taxon>Dikarya</taxon>
        <taxon>Basidiomycota</taxon>
        <taxon>Agaricomycotina</taxon>
        <taxon>Agaricomycetes</taxon>
        <taxon>Agaricomycetidae</taxon>
        <taxon>Agaricales</taxon>
        <taxon>Pluteineae</taxon>
        <taxon>Pluteaceae</taxon>
        <taxon>Pluteus</taxon>
    </lineage>
</organism>
<evidence type="ECO:0000313" key="1">
    <source>
        <dbReference type="EMBL" id="TFK77334.1"/>
    </source>
</evidence>
<reference evidence="1 2" key="1">
    <citation type="journal article" date="2019" name="Nat. Ecol. Evol.">
        <title>Megaphylogeny resolves global patterns of mushroom evolution.</title>
        <authorList>
            <person name="Varga T."/>
            <person name="Krizsan K."/>
            <person name="Foldi C."/>
            <person name="Dima B."/>
            <person name="Sanchez-Garcia M."/>
            <person name="Sanchez-Ramirez S."/>
            <person name="Szollosi G.J."/>
            <person name="Szarkandi J.G."/>
            <person name="Papp V."/>
            <person name="Albert L."/>
            <person name="Andreopoulos W."/>
            <person name="Angelini C."/>
            <person name="Antonin V."/>
            <person name="Barry K.W."/>
            <person name="Bougher N.L."/>
            <person name="Buchanan P."/>
            <person name="Buyck B."/>
            <person name="Bense V."/>
            <person name="Catcheside P."/>
            <person name="Chovatia M."/>
            <person name="Cooper J."/>
            <person name="Damon W."/>
            <person name="Desjardin D."/>
            <person name="Finy P."/>
            <person name="Geml J."/>
            <person name="Haridas S."/>
            <person name="Hughes K."/>
            <person name="Justo A."/>
            <person name="Karasinski D."/>
            <person name="Kautmanova I."/>
            <person name="Kiss B."/>
            <person name="Kocsube S."/>
            <person name="Kotiranta H."/>
            <person name="LaButti K.M."/>
            <person name="Lechner B.E."/>
            <person name="Liimatainen K."/>
            <person name="Lipzen A."/>
            <person name="Lukacs Z."/>
            <person name="Mihaltcheva S."/>
            <person name="Morgado L.N."/>
            <person name="Niskanen T."/>
            <person name="Noordeloos M.E."/>
            <person name="Ohm R.A."/>
            <person name="Ortiz-Santana B."/>
            <person name="Ovrebo C."/>
            <person name="Racz N."/>
            <person name="Riley R."/>
            <person name="Savchenko A."/>
            <person name="Shiryaev A."/>
            <person name="Soop K."/>
            <person name="Spirin V."/>
            <person name="Szebenyi C."/>
            <person name="Tomsovsky M."/>
            <person name="Tulloss R.E."/>
            <person name="Uehling J."/>
            <person name="Grigoriev I.V."/>
            <person name="Vagvolgyi C."/>
            <person name="Papp T."/>
            <person name="Martin F.M."/>
            <person name="Miettinen O."/>
            <person name="Hibbett D.S."/>
            <person name="Nagy L.G."/>
        </authorList>
    </citation>
    <scope>NUCLEOTIDE SEQUENCE [LARGE SCALE GENOMIC DNA]</scope>
    <source>
        <strain evidence="1 2">NL-1719</strain>
    </source>
</reference>
<evidence type="ECO:0000313" key="2">
    <source>
        <dbReference type="Proteomes" id="UP000308600"/>
    </source>
</evidence>
<dbReference type="Proteomes" id="UP000308600">
    <property type="component" value="Unassembled WGS sequence"/>
</dbReference>
<sequence>MSSTMSQRHEPAPKTWWPQKPPKLSKFNSIATAIGFKSKKLPSLAIEHPPPVIVTSGLRPTYGNRPPSKSVSSTLSRVDSIGPRTPVDTPRDEPNRHSLLTLSDTDPFAGRGIVTPITPGSRLSNYSNASEPSSKRPDPPPPYRGSYASSSSQPYTSDTSPTVYSPVSPLSDFSHSRKLKSKRSTGSMHKPSSIEAAWDSLVVPIVPLPGVLSKSDSSVTLTEKFYPNKTTSLIQSESTGAPRPALRPRGMTEGSIQRSTNFAPPPRSDSKVPPRPSTSSHASPRVIVRQPSSSRLVQPPCAPPTQQLPAPPTLEPPKDSQSKQSGKRLVRSSAGSSSSGLSFASSVSSTRELRIPSPTFSPRRRERPPTTQPYPLSEVPKPPPTKPLAIVKSTSSSPHPPRTLKKAVSHQTLGKRSAQPSNSIPPSPNTTPEKGPRKQRSFHHHIPLPPIPLPLRHANSFGSQSSIPPLPDSAALPPDHRRAPPTNLPPTRKRLWSGSSTRRPATSNGIVSEDDSQSIFSLRSEFESHFTRTTTSGRQQSSFWDEPIPDQPASPSASTSEYMPQQIMSAAEIAQVVEESNYRPRTRGMSIMSTSTMTSAITSEEGNIAPSLASLAFSSVSAYDLPRPQTAPMRTPTVSSIQPARLSIGSIASPPSIAPNSSSPPNPYAAAAPIHYGGLPPPPRPRGKLHTFAPAARTSSSFDEDRDRAYGSDHSTFVYPSSSHDQKPTPLAPPPIRRPARPKVSMEKVILRQSIMKKPSFLDIDDDTDRETDVESPTIRRIPAITTSSFLDLARESFDSIRTVD</sequence>
<gene>
    <name evidence="1" type="ORF">BDN72DRAFT_953784</name>
</gene>